<dbReference type="InterPro" id="IPR008930">
    <property type="entry name" value="Terpenoid_cyclase/PrenylTrfase"/>
</dbReference>
<dbReference type="PANTHER" id="PTHR11764">
    <property type="entry name" value="TERPENE CYCLASE/MUTASE FAMILY MEMBER"/>
    <property type="match status" value="1"/>
</dbReference>
<dbReference type="OrthoDB" id="21502at2759"/>
<dbReference type="Proteomes" id="UP000094236">
    <property type="component" value="Unassembled WGS sequence"/>
</dbReference>
<proteinExistence type="inferred from homology"/>
<reference evidence="11" key="1">
    <citation type="submission" date="2016-05" db="EMBL/GenBank/DDBJ databases">
        <title>Comparative genomics of biotechnologically important yeasts.</title>
        <authorList>
            <consortium name="DOE Joint Genome Institute"/>
            <person name="Riley R."/>
            <person name="Haridas S."/>
            <person name="Wolfe K.H."/>
            <person name="Lopes M.R."/>
            <person name="Hittinger C.T."/>
            <person name="Goker M."/>
            <person name="Salamov A."/>
            <person name="Wisecaver J."/>
            <person name="Long T.M."/>
            <person name="Aerts A.L."/>
            <person name="Barry K."/>
            <person name="Choi C."/>
            <person name="Clum A."/>
            <person name="Coughlan A.Y."/>
            <person name="Deshpande S."/>
            <person name="Douglass A.P."/>
            <person name="Hanson S.J."/>
            <person name="Klenk H.-P."/>
            <person name="Labutti K."/>
            <person name="Lapidus A."/>
            <person name="Lindquist E."/>
            <person name="Lipzen A."/>
            <person name="Meier-Kolthoff J.P."/>
            <person name="Ohm R.A."/>
            <person name="Otillar R.P."/>
            <person name="Pangilinan J."/>
            <person name="Peng Y."/>
            <person name="Rokas A."/>
            <person name="Rosa C.A."/>
            <person name="Scheuner C."/>
            <person name="Sibirny A.A."/>
            <person name="Slot J.C."/>
            <person name="Stielow J.B."/>
            <person name="Sun H."/>
            <person name="Kurtzman C.P."/>
            <person name="Blackwell M."/>
            <person name="Grigoriev I.V."/>
            <person name="Jeffries T.W."/>
        </authorList>
    </citation>
    <scope>NUCLEOTIDE SEQUENCE [LARGE SCALE GENOMIC DNA]</scope>
    <source>
        <strain evidence="11">NRRL Y-2460</strain>
    </source>
</reference>
<organism evidence="10 11">
    <name type="scientific">Pachysolen tannophilus NRRL Y-2460</name>
    <dbReference type="NCBI Taxonomy" id="669874"/>
    <lineage>
        <taxon>Eukaryota</taxon>
        <taxon>Fungi</taxon>
        <taxon>Dikarya</taxon>
        <taxon>Ascomycota</taxon>
        <taxon>Saccharomycotina</taxon>
        <taxon>Pichiomycetes</taxon>
        <taxon>Pachysolenaceae</taxon>
        <taxon>Pachysolen</taxon>
    </lineage>
</organism>
<dbReference type="NCBIfam" id="TIGR01787">
    <property type="entry name" value="squalene_cyclas"/>
    <property type="match status" value="1"/>
</dbReference>
<dbReference type="InterPro" id="IPR002365">
    <property type="entry name" value="Terpene_synthase_CS"/>
</dbReference>
<feature type="domain" description="Squalene cyclase N-terminal" evidence="9">
    <location>
        <begin position="84"/>
        <end position="340"/>
    </location>
</feature>
<evidence type="ECO:0000256" key="2">
    <source>
        <dbReference type="ARBA" id="ARBA00022516"/>
    </source>
</evidence>
<dbReference type="SUPFAM" id="SSF48239">
    <property type="entry name" value="Terpenoid cyclases/Protein prenyltransferases"/>
    <property type="match status" value="2"/>
</dbReference>
<dbReference type="GO" id="GO:0016104">
    <property type="term" value="P:triterpenoid biosynthetic process"/>
    <property type="evidence" value="ECO:0007669"/>
    <property type="project" value="InterPro"/>
</dbReference>
<sequence>MSLLGYYSDQIALPKTDPKRWRLRTTELGNERWEYIAKEEIENDPQSNYVKYLLKIHDEFPSIVYDDSKPLNRPFECAIRGANFLKFLQEPCGIFPCQYKGPMFMTIGYVAACKFCDIPIEESVKIELIRYIVNSAHPVDGGWGLHEVDKSTCFGTTMNYLNLRLLGLPANHPVCVKARKTLLRLGGALANPHWGKAWLSVLNLYKWEGVNPAPPELWMLPYAFPAHPARWWVHTRAIYLPLGYLSSKKISCKLDPLLEQLRAEIYTCPFQDINFNENRNNVCGIDLYYPHTSILNFLNNGLVFYEKYLRPNWLLEKSTKYSYELIKKENENTKHLGIAPVSDAFNVIVTFIEEGKDSKNFLKLVDRFKEVLFQGPQGMVVMGTNGVQVWDVSFCLQYFFMTGLADLPEYHDLILKGYIFLIKSQFTDNCVEGSYRDERKGAWPFSTKDQGYTVSDCTAEALKAIIMVKNHPSFAQVKDLIQDENLYDGIDRLLSLQNLGSFHFGSFSTYEKIRGTPLLELINPAEVFGNIMVEFPYVECTDSSVLGLTYFRKNFDYRAQEIDLAISRAIDYIIQAQQPDGSWYGCWGICFTYAGMFALEALSSVEKTYENDFTVKKGCDFLVARQMADGGWGECMKSSETHTYIDSGKSSLVVQTAWVLIGLLLANYPNQKVIEKGISLLMKRQKANGEWEFESIEGVFNHSCAIEYPSYKFLFPIKALGLFKNQYGDIEVKY</sequence>
<evidence type="ECO:0000259" key="8">
    <source>
        <dbReference type="Pfam" id="PF13243"/>
    </source>
</evidence>
<keyword evidence="5" id="KW-0443">Lipid metabolism</keyword>
<dbReference type="STRING" id="669874.A0A1E4U1Q5"/>
<dbReference type="Gene3D" id="6.20.120.20">
    <property type="match status" value="1"/>
</dbReference>
<dbReference type="CDD" id="cd02892">
    <property type="entry name" value="SQCY_1"/>
    <property type="match status" value="1"/>
</dbReference>
<evidence type="ECO:0000256" key="4">
    <source>
        <dbReference type="ARBA" id="ARBA00022955"/>
    </source>
</evidence>
<feature type="domain" description="Squalene cyclase C-terminal" evidence="8">
    <location>
        <begin position="389"/>
        <end position="724"/>
    </location>
</feature>
<dbReference type="AlphaFoldDB" id="A0A1E4U1Q5"/>
<dbReference type="InterPro" id="IPR018333">
    <property type="entry name" value="Squalene_cyclase"/>
</dbReference>
<dbReference type="PROSITE" id="PS01074">
    <property type="entry name" value="TERPENE_SYNTHASES"/>
    <property type="match status" value="1"/>
</dbReference>
<dbReference type="Pfam" id="PF13249">
    <property type="entry name" value="SQHop_cyclase_N"/>
    <property type="match status" value="1"/>
</dbReference>
<accession>A0A1E4U1Q5</accession>
<name>A0A1E4U1Q5_PACTA</name>
<dbReference type="GO" id="GO:0005811">
    <property type="term" value="C:lipid droplet"/>
    <property type="evidence" value="ECO:0007669"/>
    <property type="project" value="EnsemblFungi"/>
</dbReference>
<gene>
    <name evidence="10" type="ORF">PACTADRAFT_47766</name>
</gene>
<evidence type="ECO:0000256" key="1">
    <source>
        <dbReference type="ARBA" id="ARBA00009755"/>
    </source>
</evidence>
<dbReference type="FunFam" id="1.50.10.20:FF:000003">
    <property type="entry name" value="Terpene cyclase/mutase family member"/>
    <property type="match status" value="1"/>
</dbReference>
<dbReference type="InterPro" id="IPR032696">
    <property type="entry name" value="SQ_cyclase_C"/>
</dbReference>
<comment type="similarity">
    <text evidence="1 7">Belongs to the terpene cyclase/mutase family.</text>
</comment>
<dbReference type="SFLD" id="SFLDG01016">
    <property type="entry name" value="Prenyltransferase_Like_2"/>
    <property type="match status" value="1"/>
</dbReference>
<dbReference type="Pfam" id="PF13243">
    <property type="entry name" value="SQHop_cyclase_C"/>
    <property type="match status" value="1"/>
</dbReference>
<dbReference type="GO" id="GO:0000250">
    <property type="term" value="F:lanosterol synthase activity"/>
    <property type="evidence" value="ECO:0007669"/>
    <property type="project" value="EnsemblFungi"/>
</dbReference>
<evidence type="ECO:0000256" key="7">
    <source>
        <dbReference type="RuleBase" id="RU362003"/>
    </source>
</evidence>
<dbReference type="GO" id="GO:0006696">
    <property type="term" value="P:ergosterol biosynthetic process"/>
    <property type="evidence" value="ECO:0007669"/>
    <property type="project" value="EnsemblFungi"/>
</dbReference>
<keyword evidence="11" id="KW-1185">Reference proteome</keyword>
<keyword evidence="6 7" id="KW-0413">Isomerase</keyword>
<evidence type="ECO:0000313" key="11">
    <source>
        <dbReference type="Proteomes" id="UP000094236"/>
    </source>
</evidence>
<dbReference type="PANTHER" id="PTHR11764:SF20">
    <property type="entry name" value="LANOSTEROL SYNTHASE"/>
    <property type="match status" value="1"/>
</dbReference>
<evidence type="ECO:0000259" key="9">
    <source>
        <dbReference type="Pfam" id="PF13249"/>
    </source>
</evidence>
<keyword evidence="2" id="KW-0444">Lipid biosynthesis</keyword>
<dbReference type="EMBL" id="KV454011">
    <property type="protein sequence ID" value="ODV97935.1"/>
    <property type="molecule type" value="Genomic_DNA"/>
</dbReference>
<keyword evidence="4" id="KW-0752">Steroid biosynthesis</keyword>
<protein>
    <recommendedName>
        <fullName evidence="7">Terpene cyclase/mutase family member</fullName>
        <ecNumber evidence="7">5.4.99.-</ecNumber>
    </recommendedName>
</protein>
<dbReference type="Gene3D" id="1.50.10.20">
    <property type="match status" value="2"/>
</dbReference>
<evidence type="ECO:0000256" key="3">
    <source>
        <dbReference type="ARBA" id="ARBA00022737"/>
    </source>
</evidence>
<keyword evidence="3" id="KW-0677">Repeat</keyword>
<evidence type="ECO:0000256" key="5">
    <source>
        <dbReference type="ARBA" id="ARBA00023098"/>
    </source>
</evidence>
<dbReference type="EC" id="5.4.99.-" evidence="7"/>
<dbReference type="InterPro" id="IPR032697">
    <property type="entry name" value="SQ_cyclase_N"/>
</dbReference>
<evidence type="ECO:0000256" key="6">
    <source>
        <dbReference type="ARBA" id="ARBA00023235"/>
    </source>
</evidence>
<evidence type="ECO:0000313" key="10">
    <source>
        <dbReference type="EMBL" id="ODV97935.1"/>
    </source>
</evidence>